<sequence length="141" mass="14906">MRFLDDAKSAAEGASESGPGSAATCAAIAPAVSGSCALLSMYDRTAVAGDSRAVLGYCAEALNRWHIDPKTGRLLSIAIIRAFGDHRWKLTQDTVKSLQGSLNGFAPRAKRKSPPCMTAEPELTTRKVSTRAPAMLALDEL</sequence>
<feature type="compositionally biased region" description="Low complexity" evidence="1">
    <location>
        <begin position="10"/>
        <end position="21"/>
    </location>
</feature>
<keyword evidence="3" id="KW-1185">Reference proteome</keyword>
<reference evidence="2 3" key="1">
    <citation type="journal article" date="2016" name="Genome Biol. Evol.">
        <title>Divergent and convergent evolution of fungal pathogenicity.</title>
        <authorList>
            <person name="Shang Y."/>
            <person name="Xiao G."/>
            <person name="Zheng P."/>
            <person name="Cen K."/>
            <person name="Zhan S."/>
            <person name="Wang C."/>
        </authorList>
    </citation>
    <scope>NUCLEOTIDE SEQUENCE [LARGE SCALE GENOMIC DNA]</scope>
    <source>
        <strain evidence="2 3">RCEF 4871</strain>
    </source>
</reference>
<dbReference type="OrthoDB" id="420076at2759"/>
<accession>A0A166S0X1</accession>
<dbReference type="Gene3D" id="3.60.40.10">
    <property type="entry name" value="PPM-type phosphatase domain"/>
    <property type="match status" value="1"/>
</dbReference>
<comment type="caution">
    <text evidence="2">The sequence shown here is derived from an EMBL/GenBank/DDBJ whole genome shotgun (WGS) entry which is preliminary data.</text>
</comment>
<evidence type="ECO:0000256" key="1">
    <source>
        <dbReference type="SAM" id="MobiDB-lite"/>
    </source>
</evidence>
<name>A0A166S0X1_METRR</name>
<evidence type="ECO:0000313" key="3">
    <source>
        <dbReference type="Proteomes" id="UP000243498"/>
    </source>
</evidence>
<dbReference type="SUPFAM" id="SSF81606">
    <property type="entry name" value="PP2C-like"/>
    <property type="match status" value="1"/>
</dbReference>
<evidence type="ECO:0000313" key="2">
    <source>
        <dbReference type="EMBL" id="OAA35565.1"/>
    </source>
</evidence>
<feature type="region of interest" description="Disordered" evidence="1">
    <location>
        <begin position="1"/>
        <end position="21"/>
    </location>
</feature>
<gene>
    <name evidence="2" type="ORF">NOR_07950</name>
</gene>
<dbReference type="InterPro" id="IPR036457">
    <property type="entry name" value="PPM-type-like_dom_sf"/>
</dbReference>
<dbReference type="EMBL" id="AZHC01000041">
    <property type="protein sequence ID" value="OAA35565.1"/>
    <property type="molecule type" value="Genomic_DNA"/>
</dbReference>
<organism evidence="2 3">
    <name type="scientific">Metarhizium rileyi (strain RCEF 4871)</name>
    <name type="common">Nomuraea rileyi</name>
    <dbReference type="NCBI Taxonomy" id="1649241"/>
    <lineage>
        <taxon>Eukaryota</taxon>
        <taxon>Fungi</taxon>
        <taxon>Dikarya</taxon>
        <taxon>Ascomycota</taxon>
        <taxon>Pezizomycotina</taxon>
        <taxon>Sordariomycetes</taxon>
        <taxon>Hypocreomycetidae</taxon>
        <taxon>Hypocreales</taxon>
        <taxon>Clavicipitaceae</taxon>
        <taxon>Metarhizium</taxon>
    </lineage>
</organism>
<dbReference type="AlphaFoldDB" id="A0A166S0X1"/>
<protein>
    <submittedName>
        <fullName evidence="2">Uncharacterized protein</fullName>
    </submittedName>
</protein>
<proteinExistence type="predicted"/>
<dbReference type="STRING" id="1081105.A0A166S0X1"/>
<dbReference type="Proteomes" id="UP000243498">
    <property type="component" value="Unassembled WGS sequence"/>
</dbReference>